<gene>
    <name evidence="1" type="ORF">PanWU01x14_357520</name>
</gene>
<accession>A0A2P5A8L5</accession>
<comment type="caution">
    <text evidence="1">The sequence shown here is derived from an EMBL/GenBank/DDBJ whole genome shotgun (WGS) entry which is preliminary data.</text>
</comment>
<evidence type="ECO:0000313" key="1">
    <source>
        <dbReference type="EMBL" id="PON32873.1"/>
    </source>
</evidence>
<evidence type="ECO:0000313" key="2">
    <source>
        <dbReference type="Proteomes" id="UP000237105"/>
    </source>
</evidence>
<organism evidence="1 2">
    <name type="scientific">Parasponia andersonii</name>
    <name type="common">Sponia andersonii</name>
    <dbReference type="NCBI Taxonomy" id="3476"/>
    <lineage>
        <taxon>Eukaryota</taxon>
        <taxon>Viridiplantae</taxon>
        <taxon>Streptophyta</taxon>
        <taxon>Embryophyta</taxon>
        <taxon>Tracheophyta</taxon>
        <taxon>Spermatophyta</taxon>
        <taxon>Magnoliopsida</taxon>
        <taxon>eudicotyledons</taxon>
        <taxon>Gunneridae</taxon>
        <taxon>Pentapetalae</taxon>
        <taxon>rosids</taxon>
        <taxon>fabids</taxon>
        <taxon>Rosales</taxon>
        <taxon>Cannabaceae</taxon>
        <taxon>Parasponia</taxon>
    </lineage>
</organism>
<dbReference type="Proteomes" id="UP000237105">
    <property type="component" value="Unassembled WGS sequence"/>
</dbReference>
<proteinExistence type="predicted"/>
<keyword evidence="2" id="KW-1185">Reference proteome</keyword>
<protein>
    <submittedName>
        <fullName evidence="1">Uncharacterized protein</fullName>
    </submittedName>
</protein>
<name>A0A2P5A8L5_PARAD</name>
<sequence length="40" mass="4733">MPLNITFTLCFILIVSGKVPHVFSLHVLYKITNSWIMRWI</sequence>
<reference evidence="2" key="1">
    <citation type="submission" date="2016-06" db="EMBL/GenBank/DDBJ databases">
        <title>Parallel loss of symbiosis genes in relatives of nitrogen-fixing non-legume Parasponia.</title>
        <authorList>
            <person name="Van Velzen R."/>
            <person name="Holmer R."/>
            <person name="Bu F."/>
            <person name="Rutten L."/>
            <person name="Van Zeijl A."/>
            <person name="Liu W."/>
            <person name="Santuari L."/>
            <person name="Cao Q."/>
            <person name="Sharma T."/>
            <person name="Shen D."/>
            <person name="Roswanjaya Y."/>
            <person name="Wardhani T."/>
            <person name="Kalhor M.S."/>
            <person name="Jansen J."/>
            <person name="Van den Hoogen J."/>
            <person name="Gungor B."/>
            <person name="Hartog M."/>
            <person name="Hontelez J."/>
            <person name="Verver J."/>
            <person name="Yang W.-C."/>
            <person name="Schijlen E."/>
            <person name="Repin R."/>
            <person name="Schilthuizen M."/>
            <person name="Schranz E."/>
            <person name="Heidstra R."/>
            <person name="Miyata K."/>
            <person name="Fedorova E."/>
            <person name="Kohlen W."/>
            <person name="Bisseling T."/>
            <person name="Smit S."/>
            <person name="Geurts R."/>
        </authorList>
    </citation>
    <scope>NUCLEOTIDE SEQUENCE [LARGE SCALE GENOMIC DNA]</scope>
    <source>
        <strain evidence="2">cv. WU1-14</strain>
    </source>
</reference>
<dbReference type="AlphaFoldDB" id="A0A2P5A8L5"/>
<dbReference type="EMBL" id="JXTB01000775">
    <property type="protein sequence ID" value="PON32873.1"/>
    <property type="molecule type" value="Genomic_DNA"/>
</dbReference>